<evidence type="ECO:0000313" key="2">
    <source>
        <dbReference type="Proteomes" id="UP000054324"/>
    </source>
</evidence>
<keyword evidence="2" id="KW-1185">Reference proteome</keyword>
<dbReference type="Proteomes" id="UP000054324">
    <property type="component" value="Unassembled WGS sequence"/>
</dbReference>
<dbReference type="GeneID" id="20316549"/>
<accession>A0A075AID7</accession>
<proteinExistence type="predicted"/>
<dbReference type="KEGG" id="ovi:T265_02361"/>
<dbReference type="AlphaFoldDB" id="A0A075AID7"/>
<gene>
    <name evidence="1" type="ORF">T265_02361</name>
</gene>
<dbReference type="CTD" id="20316549"/>
<dbReference type="EMBL" id="KL596646">
    <property type="protein sequence ID" value="KER31454.1"/>
    <property type="molecule type" value="Genomic_DNA"/>
</dbReference>
<protein>
    <submittedName>
        <fullName evidence="1">Uncharacterized protein</fullName>
    </submittedName>
</protein>
<dbReference type="RefSeq" id="XP_009164839.1">
    <property type="nucleotide sequence ID" value="XM_009166575.1"/>
</dbReference>
<evidence type="ECO:0000313" key="1">
    <source>
        <dbReference type="EMBL" id="KER31454.1"/>
    </source>
</evidence>
<name>A0A075AID7_OPIVI</name>
<organism evidence="1 2">
    <name type="scientific">Opisthorchis viverrini</name>
    <name type="common">Southeast Asian liver fluke</name>
    <dbReference type="NCBI Taxonomy" id="6198"/>
    <lineage>
        <taxon>Eukaryota</taxon>
        <taxon>Metazoa</taxon>
        <taxon>Spiralia</taxon>
        <taxon>Lophotrochozoa</taxon>
        <taxon>Platyhelminthes</taxon>
        <taxon>Trematoda</taxon>
        <taxon>Digenea</taxon>
        <taxon>Opisthorchiida</taxon>
        <taxon>Opisthorchiata</taxon>
        <taxon>Opisthorchiidae</taxon>
        <taxon>Opisthorchis</taxon>
    </lineage>
</organism>
<sequence>MERPEEAKFDELYEEDMEYLEDTEGFILLGSVRNDGCDDTCPNSSWNCARSSCKQSGGRHIS</sequence>
<reference evidence="1 2" key="1">
    <citation type="submission" date="2013-11" db="EMBL/GenBank/DDBJ databases">
        <title>Opisthorchis viverrini - life in the bile duct.</title>
        <authorList>
            <person name="Young N.D."/>
            <person name="Nagarajan N."/>
            <person name="Lin S.J."/>
            <person name="Korhonen P.K."/>
            <person name="Jex A.R."/>
            <person name="Hall R.S."/>
            <person name="Safavi-Hemami H."/>
            <person name="Kaewkong W."/>
            <person name="Bertrand D."/>
            <person name="Gao S."/>
            <person name="Seet Q."/>
            <person name="Wongkham S."/>
            <person name="Teh B.T."/>
            <person name="Wongkham C."/>
            <person name="Intapan P.M."/>
            <person name="Maleewong W."/>
            <person name="Yang X."/>
            <person name="Hu M."/>
            <person name="Wang Z."/>
            <person name="Hofmann A."/>
            <person name="Sternberg P.W."/>
            <person name="Tan P."/>
            <person name="Wang J."/>
            <person name="Gasser R.B."/>
        </authorList>
    </citation>
    <scope>NUCLEOTIDE SEQUENCE [LARGE SCALE GENOMIC DNA]</scope>
</reference>